<organism evidence="2">
    <name type="scientific">Hellea balneolensis</name>
    <dbReference type="NCBI Taxonomy" id="287478"/>
    <lineage>
        <taxon>Bacteria</taxon>
        <taxon>Pseudomonadati</taxon>
        <taxon>Pseudomonadota</taxon>
        <taxon>Alphaproteobacteria</taxon>
        <taxon>Maricaulales</taxon>
        <taxon>Robiginitomaculaceae</taxon>
        <taxon>Hellea</taxon>
    </lineage>
</organism>
<reference evidence="2" key="1">
    <citation type="journal article" date="2020" name="mSystems">
        <title>Genome- and Community-Level Interaction Insights into Carbon Utilization and Element Cycling Functions of Hydrothermarchaeota in Hydrothermal Sediment.</title>
        <authorList>
            <person name="Zhou Z."/>
            <person name="Liu Y."/>
            <person name="Xu W."/>
            <person name="Pan J."/>
            <person name="Luo Z.H."/>
            <person name="Li M."/>
        </authorList>
    </citation>
    <scope>NUCLEOTIDE SEQUENCE [LARGE SCALE GENOMIC DNA]</scope>
    <source>
        <strain evidence="2">HyVt-489</strain>
    </source>
</reference>
<dbReference type="AlphaFoldDB" id="A0A7C3FZD4"/>
<proteinExistence type="predicted"/>
<keyword evidence="1" id="KW-0732">Signal</keyword>
<evidence type="ECO:0008006" key="3">
    <source>
        <dbReference type="Google" id="ProtNLM"/>
    </source>
</evidence>
<dbReference type="Proteomes" id="UP000886042">
    <property type="component" value="Unassembled WGS sequence"/>
</dbReference>
<sequence length="122" mass="12535">MPLSLASVLVLSACTTLNAPYFPVVDEAPSAKLDTDIQACQALATNHVNRDENPNDDIATGALVGAAAGGIEDAWDGAIVGALLGGALGALTGNSEKNSRTNYDRKDITRNCMIGRGHNVIG</sequence>
<gene>
    <name evidence="2" type="ORF">ENJ46_03820</name>
</gene>
<protein>
    <recommendedName>
        <fullName evidence="3">Glycine zipper family protein</fullName>
    </recommendedName>
</protein>
<name>A0A7C3FZD4_9PROT</name>
<evidence type="ECO:0000256" key="1">
    <source>
        <dbReference type="SAM" id="SignalP"/>
    </source>
</evidence>
<comment type="caution">
    <text evidence="2">The sequence shown here is derived from an EMBL/GenBank/DDBJ whole genome shotgun (WGS) entry which is preliminary data.</text>
</comment>
<feature type="signal peptide" evidence="1">
    <location>
        <begin position="1"/>
        <end position="19"/>
    </location>
</feature>
<evidence type="ECO:0000313" key="2">
    <source>
        <dbReference type="EMBL" id="HFB55030.1"/>
    </source>
</evidence>
<accession>A0A7C3FZD4</accession>
<feature type="chain" id="PRO_5028080385" description="Glycine zipper family protein" evidence="1">
    <location>
        <begin position="20"/>
        <end position="122"/>
    </location>
</feature>
<dbReference type="EMBL" id="DRMN01000250">
    <property type="protein sequence ID" value="HFB55030.1"/>
    <property type="molecule type" value="Genomic_DNA"/>
</dbReference>